<feature type="region of interest" description="Disordered" evidence="2">
    <location>
        <begin position="1018"/>
        <end position="1057"/>
    </location>
</feature>
<evidence type="ECO:0000313" key="5">
    <source>
        <dbReference type="Proteomes" id="UP000326837"/>
    </source>
</evidence>
<dbReference type="EMBL" id="AP021861">
    <property type="protein sequence ID" value="BBO32634.1"/>
    <property type="molecule type" value="Genomic_DNA"/>
</dbReference>
<dbReference type="PROSITE" id="PS50005">
    <property type="entry name" value="TPR"/>
    <property type="match status" value="1"/>
</dbReference>
<evidence type="ECO:0000256" key="2">
    <source>
        <dbReference type="SAM" id="MobiDB-lite"/>
    </source>
</evidence>
<sequence>MTHRSCVHVAVPAFVLLLGLLPIAGCDEAPSAAVPSSPVSAANAAREPAKPQTPPSIKLDRVAALSTQWYPNHSECNTMTDNRFLREVVRQGVLMALREELGLVTRDESLGEPLAQRPPDAKNVDLQVDPLALNFHWDTTNVWHAELSGAGAPADNPIWKHDGTFKFRNRTFYAVFAAQMAELSEQIADQMRAAGAKEARRELNPANVPLPEIETQLGEMNFVSQFAAVRAAHRAMADQGPSIPWLGVLVRGYANLAMLTQHTWTTQQDAFAARSIVYAERMLQLSERSREARLHQAYAYAVIGMHGHALDLLAEADKQTPRSGDADPAWAQLIGPFAKFQLVELEQLAADDDELAELAALLRWHVYRSYMHGRWINDIGLQTMAVCPEAYSIYSVMANWTALGIKRRGASAAINMFGRRLPDRVAELQDLPKAARSHTVKSSGLLSRLLGGGDDDLSDRPMKIARALQTAAREEAEPTEFSWAVLGTLIAEEQFVEAVNLLKVSGDAVEHSRGSLVERFEPLVAGHRYAPYVSTFAVPPSDAPRAAEMMREVQFVDPRAAMNRMYSTVWHSPIADGGNGNEYRYRTVWGRSFTHPSLMENWYDVAGTWAVAILADQRRHFAIEFRQVSPHSPQAARMQWETAETYTPEQLAKWEQELREDPVGWMSLGQCYYSLSKLDDATRCYKRSVEISPCYDATLGLANCYYYNGKRELWKPTLESYLEVEDLGLAHAQIHQQIAGECIGRRSWREAEPHALDAAQTYSAWGLQLASTVYEGSRQWEESERFVAAASRSYPSYYSGMQWYLWCRRTGRGELDEARDLAQTSLRLAEESTQFSEAYRAFVYRMLEGEPAAAIAGMDQQAATFGQKEELWDHVCRLLHTAAAAEEAGNAERKQQALEEIRGLNDAIAADSPTWVAVVDALVGAFNGEELSEETLANYDKVIEGGAANGRCTYQYLMGAALDQQKRTDAADDYWRRALYGGPFDNYGCTLAGHELAEKYGADRDDLPESFAKLEAEADAAWAKSQAEADAAASAEEEDAEEAEGATDEQPDPDTTI</sequence>
<dbReference type="SMART" id="SM00028">
    <property type="entry name" value="TPR"/>
    <property type="match status" value="2"/>
</dbReference>
<feature type="repeat" description="TPR" evidence="1">
    <location>
        <begin position="662"/>
        <end position="695"/>
    </location>
</feature>
<feature type="compositionally biased region" description="Low complexity" evidence="2">
    <location>
        <begin position="1019"/>
        <end position="1034"/>
    </location>
</feature>
<feature type="chain" id="PRO_5024851837" description="Tetratricopeptide repeat protein" evidence="3">
    <location>
        <begin position="25"/>
        <end position="1057"/>
    </location>
</feature>
<evidence type="ECO:0000313" key="4">
    <source>
        <dbReference type="EMBL" id="BBO32634.1"/>
    </source>
</evidence>
<dbReference type="Proteomes" id="UP000326837">
    <property type="component" value="Chromosome"/>
</dbReference>
<proteinExistence type="predicted"/>
<protein>
    <recommendedName>
        <fullName evidence="6">Tetratricopeptide repeat protein</fullName>
    </recommendedName>
</protein>
<dbReference type="AlphaFoldDB" id="A0A5K7X7B9"/>
<dbReference type="KEGG" id="lpav:PLANPX_2246"/>
<keyword evidence="5" id="KW-1185">Reference proteome</keyword>
<keyword evidence="1" id="KW-0802">TPR repeat</keyword>
<feature type="compositionally biased region" description="Acidic residues" evidence="2">
    <location>
        <begin position="1035"/>
        <end position="1057"/>
    </location>
</feature>
<dbReference type="Gene3D" id="1.25.40.10">
    <property type="entry name" value="Tetratricopeptide repeat domain"/>
    <property type="match status" value="2"/>
</dbReference>
<dbReference type="RefSeq" id="WP_152098565.1">
    <property type="nucleotide sequence ID" value="NZ_AP021861.1"/>
</dbReference>
<dbReference type="InterPro" id="IPR019734">
    <property type="entry name" value="TPR_rpt"/>
</dbReference>
<evidence type="ECO:0000256" key="1">
    <source>
        <dbReference type="PROSITE-ProRule" id="PRU00339"/>
    </source>
</evidence>
<dbReference type="SUPFAM" id="SSF48452">
    <property type="entry name" value="TPR-like"/>
    <property type="match status" value="1"/>
</dbReference>
<evidence type="ECO:0000256" key="3">
    <source>
        <dbReference type="SAM" id="SignalP"/>
    </source>
</evidence>
<feature type="signal peptide" evidence="3">
    <location>
        <begin position="1"/>
        <end position="24"/>
    </location>
</feature>
<evidence type="ECO:0008006" key="6">
    <source>
        <dbReference type="Google" id="ProtNLM"/>
    </source>
</evidence>
<name>A0A5K7X7B9_9BACT</name>
<keyword evidence="3" id="KW-0732">Signal</keyword>
<accession>A0A5K7X7B9</accession>
<organism evidence="4 5">
    <name type="scientific">Lacipirellula parvula</name>
    <dbReference type="NCBI Taxonomy" id="2650471"/>
    <lineage>
        <taxon>Bacteria</taxon>
        <taxon>Pseudomonadati</taxon>
        <taxon>Planctomycetota</taxon>
        <taxon>Planctomycetia</taxon>
        <taxon>Pirellulales</taxon>
        <taxon>Lacipirellulaceae</taxon>
        <taxon>Lacipirellula</taxon>
    </lineage>
</organism>
<dbReference type="InterPro" id="IPR011990">
    <property type="entry name" value="TPR-like_helical_dom_sf"/>
</dbReference>
<gene>
    <name evidence="4" type="ORF">PLANPX_2246</name>
</gene>
<reference evidence="5" key="1">
    <citation type="submission" date="2019-10" db="EMBL/GenBank/DDBJ databases">
        <title>Lacipirellula parvula gen. nov., sp. nov., representing a lineage of planctomycetes widespread in freshwater anoxic habitats, and description of the family Lacipirellulaceae.</title>
        <authorList>
            <person name="Dedysh S.N."/>
            <person name="Kulichevskaya I.S."/>
            <person name="Beletsky A.V."/>
            <person name="Rakitin A.L."/>
            <person name="Mardanov A.V."/>
            <person name="Ivanova A.A."/>
            <person name="Saltykova V.X."/>
            <person name="Rijpstra W.I.C."/>
            <person name="Sinninghe Damste J.S."/>
            <person name="Ravin N.V."/>
        </authorList>
    </citation>
    <scope>NUCLEOTIDE SEQUENCE [LARGE SCALE GENOMIC DNA]</scope>
    <source>
        <strain evidence="5">PX69</strain>
    </source>
</reference>